<dbReference type="EMBL" id="UOGJ01000058">
    <property type="protein sequence ID" value="VAX35490.1"/>
    <property type="molecule type" value="Genomic_DNA"/>
</dbReference>
<feature type="non-terminal residue" evidence="1">
    <location>
        <position position="73"/>
    </location>
</feature>
<gene>
    <name evidence="1" type="ORF">MNBD_UNCLBAC01-1168</name>
</gene>
<accession>A0A3B1DKH5</accession>
<reference evidence="1" key="1">
    <citation type="submission" date="2018-06" db="EMBL/GenBank/DDBJ databases">
        <authorList>
            <person name="Zhirakovskaya E."/>
        </authorList>
    </citation>
    <scope>NUCLEOTIDE SEQUENCE</scope>
</reference>
<protein>
    <submittedName>
        <fullName evidence="1">Uncharacterized protein</fullName>
    </submittedName>
</protein>
<dbReference type="AlphaFoldDB" id="A0A3B1DKH5"/>
<name>A0A3B1DKH5_9ZZZZ</name>
<proteinExistence type="predicted"/>
<organism evidence="1">
    <name type="scientific">hydrothermal vent metagenome</name>
    <dbReference type="NCBI Taxonomy" id="652676"/>
    <lineage>
        <taxon>unclassified sequences</taxon>
        <taxon>metagenomes</taxon>
        <taxon>ecological metagenomes</taxon>
    </lineage>
</organism>
<sequence>MGMYPAYQEVPALSLTKLFLEPQNPDYVDSIIYGEEGNNKQYDALIVPDCRFFKLTENEKKELGYLDLGKGND</sequence>
<evidence type="ECO:0000313" key="1">
    <source>
        <dbReference type="EMBL" id="VAX35490.1"/>
    </source>
</evidence>